<keyword evidence="2" id="KW-1185">Reference proteome</keyword>
<feature type="non-terminal residue" evidence="1">
    <location>
        <position position="87"/>
    </location>
</feature>
<evidence type="ECO:0000313" key="1">
    <source>
        <dbReference type="EMBL" id="CAF4569919.1"/>
    </source>
</evidence>
<organism evidence="1 2">
    <name type="scientific">Rotaria magnacalcarata</name>
    <dbReference type="NCBI Taxonomy" id="392030"/>
    <lineage>
        <taxon>Eukaryota</taxon>
        <taxon>Metazoa</taxon>
        <taxon>Spiralia</taxon>
        <taxon>Gnathifera</taxon>
        <taxon>Rotifera</taxon>
        <taxon>Eurotatoria</taxon>
        <taxon>Bdelloidea</taxon>
        <taxon>Philodinida</taxon>
        <taxon>Philodinidae</taxon>
        <taxon>Rotaria</taxon>
    </lineage>
</organism>
<accession>A0A820ZTC6</accession>
<dbReference type="Proteomes" id="UP000663866">
    <property type="component" value="Unassembled WGS sequence"/>
</dbReference>
<evidence type="ECO:0000313" key="2">
    <source>
        <dbReference type="Proteomes" id="UP000663866"/>
    </source>
</evidence>
<gene>
    <name evidence="1" type="ORF">OVN521_LOCUS44000</name>
</gene>
<dbReference type="EMBL" id="CAJOBG010065110">
    <property type="protein sequence ID" value="CAF4569919.1"/>
    <property type="molecule type" value="Genomic_DNA"/>
</dbReference>
<comment type="caution">
    <text evidence="1">The sequence shown here is derived from an EMBL/GenBank/DDBJ whole genome shotgun (WGS) entry which is preliminary data.</text>
</comment>
<proteinExistence type="predicted"/>
<sequence>MTDYSLNLQKNLKRNYFQSFQPNHQTIPSNVQIDDNYHRFEILVDSSLPSEAIINNFLPIQTNEINNPVIHPVQSDITTLRQRRTSR</sequence>
<name>A0A820ZTC6_9BILA</name>
<dbReference type="AlphaFoldDB" id="A0A820ZTC6"/>
<reference evidence="1" key="1">
    <citation type="submission" date="2021-02" db="EMBL/GenBank/DDBJ databases">
        <authorList>
            <person name="Nowell W R."/>
        </authorList>
    </citation>
    <scope>NUCLEOTIDE SEQUENCE</scope>
</reference>
<protein>
    <submittedName>
        <fullName evidence="1">Uncharacterized protein</fullName>
    </submittedName>
</protein>